<reference evidence="1" key="1">
    <citation type="journal article" date="2014" name="Int. J. Syst. Evol. Microbiol.">
        <title>Complete genome sequence of Corynebacterium casei LMG S-19264T (=DSM 44701T), isolated from a smear-ripened cheese.</title>
        <authorList>
            <consortium name="US DOE Joint Genome Institute (JGI-PGF)"/>
            <person name="Walter F."/>
            <person name="Albersmeier A."/>
            <person name="Kalinowski J."/>
            <person name="Ruckert C."/>
        </authorList>
    </citation>
    <scope>NUCLEOTIDE SEQUENCE</scope>
    <source>
        <strain evidence="1">KCTC 42731</strain>
    </source>
</reference>
<dbReference type="Proteomes" id="UP000623842">
    <property type="component" value="Unassembled WGS sequence"/>
</dbReference>
<organism evidence="1 2">
    <name type="scientific">Thalassotalea marina</name>
    <dbReference type="NCBI Taxonomy" id="1673741"/>
    <lineage>
        <taxon>Bacteria</taxon>
        <taxon>Pseudomonadati</taxon>
        <taxon>Pseudomonadota</taxon>
        <taxon>Gammaproteobacteria</taxon>
        <taxon>Alteromonadales</taxon>
        <taxon>Colwelliaceae</taxon>
        <taxon>Thalassotalea</taxon>
    </lineage>
</organism>
<evidence type="ECO:0000313" key="2">
    <source>
        <dbReference type="Proteomes" id="UP000623842"/>
    </source>
</evidence>
<proteinExistence type="predicted"/>
<dbReference type="AlphaFoldDB" id="A0A919BRL8"/>
<protein>
    <submittedName>
        <fullName evidence="1">Uncharacterized protein</fullName>
    </submittedName>
</protein>
<gene>
    <name evidence="1" type="ORF">GCM10017161_41960</name>
</gene>
<evidence type="ECO:0000313" key="1">
    <source>
        <dbReference type="EMBL" id="GHG07817.1"/>
    </source>
</evidence>
<comment type="caution">
    <text evidence="1">The sequence shown here is derived from an EMBL/GenBank/DDBJ whole genome shotgun (WGS) entry which is preliminary data.</text>
</comment>
<reference evidence="1" key="2">
    <citation type="submission" date="2020-09" db="EMBL/GenBank/DDBJ databases">
        <authorList>
            <person name="Sun Q."/>
            <person name="Kim S."/>
        </authorList>
    </citation>
    <scope>NUCLEOTIDE SEQUENCE</scope>
    <source>
        <strain evidence="1">KCTC 42731</strain>
    </source>
</reference>
<dbReference type="RefSeq" id="WP_189774848.1">
    <property type="nucleotide sequence ID" value="NZ_BNCK01000016.1"/>
</dbReference>
<accession>A0A919BRL8</accession>
<name>A0A919BRL8_9GAMM</name>
<sequence>MTVEYDVWSDGDGRLKSEVAQQLFVDDKDAPYPYQKHEIRVTAKDGNDAIKQLRQAKKQ</sequence>
<keyword evidence="2" id="KW-1185">Reference proteome</keyword>
<dbReference type="EMBL" id="BNCK01000016">
    <property type="protein sequence ID" value="GHG07817.1"/>
    <property type="molecule type" value="Genomic_DNA"/>
</dbReference>